<organism evidence="2 3">
    <name type="scientific">Actinomadura rubrobrunea</name>
    <dbReference type="NCBI Taxonomy" id="115335"/>
    <lineage>
        <taxon>Bacteria</taxon>
        <taxon>Bacillati</taxon>
        <taxon>Actinomycetota</taxon>
        <taxon>Actinomycetes</taxon>
        <taxon>Streptosporangiales</taxon>
        <taxon>Thermomonosporaceae</taxon>
        <taxon>Actinomadura</taxon>
    </lineage>
</organism>
<protein>
    <submittedName>
        <fullName evidence="2">Uncharacterized protein</fullName>
    </submittedName>
</protein>
<feature type="region of interest" description="Disordered" evidence="1">
    <location>
        <begin position="1"/>
        <end position="20"/>
    </location>
</feature>
<gene>
    <name evidence="2" type="ORF">Arub01_47610</name>
</gene>
<keyword evidence="3" id="KW-1185">Reference proteome</keyword>
<dbReference type="RefSeq" id="WP_146150354.1">
    <property type="nucleotide sequence ID" value="NZ_BSRZ01000015.1"/>
</dbReference>
<proteinExistence type="predicted"/>
<reference evidence="2" key="1">
    <citation type="submission" date="2023-02" db="EMBL/GenBank/DDBJ databases">
        <title>Actinomadura rubrobrunea NBRC 14622.</title>
        <authorList>
            <person name="Ichikawa N."/>
            <person name="Sato H."/>
            <person name="Tonouchi N."/>
        </authorList>
    </citation>
    <scope>NUCLEOTIDE SEQUENCE</scope>
    <source>
        <strain evidence="2">NBRC 14622</strain>
    </source>
</reference>
<name>A0A9W6PZ38_9ACTN</name>
<comment type="caution">
    <text evidence="2">The sequence shown here is derived from an EMBL/GenBank/DDBJ whole genome shotgun (WGS) entry which is preliminary data.</text>
</comment>
<dbReference type="Proteomes" id="UP001165124">
    <property type="component" value="Unassembled WGS sequence"/>
</dbReference>
<sequence>MTPARGGDVPEAEATERVRCGRDGVDDVTVRRADDDATVRRADDGVVIAEFRGRSRSGNESVMAAGSDAPRD</sequence>
<evidence type="ECO:0000256" key="1">
    <source>
        <dbReference type="SAM" id="MobiDB-lite"/>
    </source>
</evidence>
<evidence type="ECO:0000313" key="3">
    <source>
        <dbReference type="Proteomes" id="UP001165124"/>
    </source>
</evidence>
<evidence type="ECO:0000313" key="2">
    <source>
        <dbReference type="EMBL" id="GLW66517.1"/>
    </source>
</evidence>
<dbReference type="AlphaFoldDB" id="A0A9W6PZ38"/>
<accession>A0A9W6PZ38</accession>
<dbReference type="EMBL" id="BSRZ01000015">
    <property type="protein sequence ID" value="GLW66517.1"/>
    <property type="molecule type" value="Genomic_DNA"/>
</dbReference>